<reference evidence="4" key="2">
    <citation type="journal article" date="2018" name="Plant J.">
        <title>The Sorghum bicolor reference genome: improved assembly, gene annotations, a transcriptome atlas, and signatures of genome organization.</title>
        <authorList>
            <person name="McCormick R.F."/>
            <person name="Truong S.K."/>
            <person name="Sreedasyam A."/>
            <person name="Jenkins J."/>
            <person name="Shu S."/>
            <person name="Sims D."/>
            <person name="Kennedy M."/>
            <person name="Amirebrahimi M."/>
            <person name="Weers B.D."/>
            <person name="McKinley B."/>
            <person name="Mattison A."/>
            <person name="Morishige D.T."/>
            <person name="Grimwood J."/>
            <person name="Schmutz J."/>
            <person name="Mullet J.E."/>
        </authorList>
    </citation>
    <scope>NUCLEOTIDE SEQUENCE [LARGE SCALE GENOMIC DNA]</scope>
    <source>
        <strain evidence="4">cv. BTx623</strain>
    </source>
</reference>
<dbReference type="EMBL" id="CM000766">
    <property type="protein sequence ID" value="KXG25333.1"/>
    <property type="molecule type" value="Genomic_DNA"/>
</dbReference>
<dbReference type="InParanoid" id="A0A1B6PI24"/>
<dbReference type="eggNOG" id="ENOG502QUN4">
    <property type="taxonomic scope" value="Eukaryota"/>
</dbReference>
<evidence type="ECO:0000313" key="3">
    <source>
        <dbReference type="EMBL" id="KXG25333.1"/>
    </source>
</evidence>
<dbReference type="GO" id="GO:0003680">
    <property type="term" value="F:minor groove of adenine-thymine-rich DNA binding"/>
    <property type="evidence" value="ECO:0000318"/>
    <property type="project" value="GO_Central"/>
</dbReference>
<dbReference type="Proteomes" id="UP000000768">
    <property type="component" value="Chromosome 7"/>
</dbReference>
<sequence>MDREGLYGGRGDGSRLLVVQDLHERPMECFSDEVNSRNGCGDDEEEEEGNGGTGSGSGSRPLPAPNGAGGGGGDGPVSVETGKRRRGRPPGSKNKPKPPPVVTRDVEPAAAMRPHVLEIPSGGDVARALAGFARRRGLGICVLAGTGAVADVSLRHPAASSSADGGGGGAAAAAAAVVVFRGRYEILSISATFLAPSMSAAVPARSAVSRDLSISLAGPHGQIVGGAVVGPLVAATTVVVLAAAFTDLNFHRLPLEDDASAASVSGSGEAGEHRHRGHHGQHQQREHHDASGLHPQTMVAPATTQPVPLYARQSQELWPPAAASAQRPRPPYQ</sequence>
<organism evidence="3 4">
    <name type="scientific">Sorghum bicolor</name>
    <name type="common">Sorghum</name>
    <name type="synonym">Sorghum vulgare</name>
    <dbReference type="NCBI Taxonomy" id="4558"/>
    <lineage>
        <taxon>Eukaryota</taxon>
        <taxon>Viridiplantae</taxon>
        <taxon>Streptophyta</taxon>
        <taxon>Embryophyta</taxon>
        <taxon>Tracheophyta</taxon>
        <taxon>Spermatophyta</taxon>
        <taxon>Magnoliopsida</taxon>
        <taxon>Liliopsida</taxon>
        <taxon>Poales</taxon>
        <taxon>Poaceae</taxon>
        <taxon>PACMAD clade</taxon>
        <taxon>Panicoideae</taxon>
        <taxon>Andropogonodae</taxon>
        <taxon>Andropogoneae</taxon>
        <taxon>Sorghinae</taxon>
        <taxon>Sorghum</taxon>
    </lineage>
</organism>
<dbReference type="GO" id="GO:0005634">
    <property type="term" value="C:nucleus"/>
    <property type="evidence" value="ECO:0000318"/>
    <property type="project" value="GO_Central"/>
</dbReference>
<reference evidence="3 4" key="1">
    <citation type="journal article" date="2009" name="Nature">
        <title>The Sorghum bicolor genome and the diversification of grasses.</title>
        <authorList>
            <person name="Paterson A.H."/>
            <person name="Bowers J.E."/>
            <person name="Bruggmann R."/>
            <person name="Dubchak I."/>
            <person name="Grimwood J."/>
            <person name="Gundlach H."/>
            <person name="Haberer G."/>
            <person name="Hellsten U."/>
            <person name="Mitros T."/>
            <person name="Poliakov A."/>
            <person name="Schmutz J."/>
            <person name="Spannagl M."/>
            <person name="Tang H."/>
            <person name="Wang X."/>
            <person name="Wicker T."/>
            <person name="Bharti A.K."/>
            <person name="Chapman J."/>
            <person name="Feltus F.A."/>
            <person name="Gowik U."/>
            <person name="Grigoriev I.V."/>
            <person name="Lyons E."/>
            <person name="Maher C.A."/>
            <person name="Martis M."/>
            <person name="Narechania A."/>
            <person name="Otillar R.P."/>
            <person name="Penning B.W."/>
            <person name="Salamov A.A."/>
            <person name="Wang Y."/>
            <person name="Zhang L."/>
            <person name="Carpita N.C."/>
            <person name="Freeling M."/>
            <person name="Gingle A.R."/>
            <person name="Hash C.T."/>
            <person name="Keller B."/>
            <person name="Klein P."/>
            <person name="Kresovich S."/>
            <person name="McCann M.C."/>
            <person name="Ming R."/>
            <person name="Peterson D.G."/>
            <person name="Mehboob-ur-Rahman"/>
            <person name="Ware D."/>
            <person name="Westhoff P."/>
            <person name="Mayer K.F."/>
            <person name="Messing J."/>
            <person name="Rokhsar D.S."/>
        </authorList>
    </citation>
    <scope>NUCLEOTIDE SEQUENCE [LARGE SCALE GENOMIC DNA]</scope>
    <source>
        <strain evidence="4">cv. BTx623</strain>
    </source>
</reference>
<dbReference type="CDD" id="cd11378">
    <property type="entry name" value="DUF296"/>
    <property type="match status" value="1"/>
</dbReference>
<feature type="compositionally biased region" description="Basic residues" evidence="1">
    <location>
        <begin position="273"/>
        <end position="282"/>
    </location>
</feature>
<gene>
    <name evidence="3" type="ORF">SORBI_3007G159800</name>
</gene>
<dbReference type="PANTHER" id="PTHR31100">
    <property type="entry name" value="AT-HOOK MOTIF NUCLEAR-LOCALIZED PROTEIN 15"/>
    <property type="match status" value="1"/>
</dbReference>
<dbReference type="InterPro" id="IPR014476">
    <property type="entry name" value="AHL15-29"/>
</dbReference>
<dbReference type="AlphaFoldDB" id="A0A1B6PI24"/>
<proteinExistence type="predicted"/>
<feature type="region of interest" description="Disordered" evidence="1">
    <location>
        <begin position="261"/>
        <end position="333"/>
    </location>
</feature>
<dbReference type="GO" id="GO:0003700">
    <property type="term" value="F:DNA-binding transcription factor activity"/>
    <property type="evidence" value="ECO:0000318"/>
    <property type="project" value="GO_Central"/>
</dbReference>
<dbReference type="OMA" id="ASACQHE"/>
<feature type="compositionally biased region" description="Polar residues" evidence="1">
    <location>
        <begin position="302"/>
        <end position="316"/>
    </location>
</feature>
<name>A0A1B6PI24_SORBI</name>
<dbReference type="Pfam" id="PF03479">
    <property type="entry name" value="PCC"/>
    <property type="match status" value="1"/>
</dbReference>
<evidence type="ECO:0000313" key="4">
    <source>
        <dbReference type="Proteomes" id="UP000000768"/>
    </source>
</evidence>
<dbReference type="PROSITE" id="PS51742">
    <property type="entry name" value="PPC"/>
    <property type="match status" value="1"/>
</dbReference>
<accession>A0A1B6PI24</accession>
<feature type="region of interest" description="Disordered" evidence="1">
    <location>
        <begin position="26"/>
        <end position="103"/>
    </location>
</feature>
<evidence type="ECO:0000256" key="1">
    <source>
        <dbReference type="SAM" id="MobiDB-lite"/>
    </source>
</evidence>
<dbReference type="OrthoDB" id="686946at2759"/>
<dbReference type="Gene3D" id="3.30.1330.80">
    <property type="entry name" value="Hypothetical protein, similar to alpha- acetolactate decarboxylase, domain 2"/>
    <property type="match status" value="1"/>
</dbReference>
<feature type="domain" description="PPC" evidence="2">
    <location>
        <begin position="109"/>
        <end position="268"/>
    </location>
</feature>
<dbReference type="Gramene" id="KXG25333">
    <property type="protein sequence ID" value="KXG25333"/>
    <property type="gene ID" value="SORBI_3007G159800"/>
</dbReference>
<keyword evidence="4" id="KW-1185">Reference proteome</keyword>
<dbReference type="SUPFAM" id="SSF117856">
    <property type="entry name" value="AF0104/ALDC/Ptd012-like"/>
    <property type="match status" value="1"/>
</dbReference>
<dbReference type="PANTHER" id="PTHR31100:SF89">
    <property type="entry name" value="OS08G0478466 PROTEIN"/>
    <property type="match status" value="1"/>
</dbReference>
<dbReference type="STRING" id="4558.A0A1B6PI24"/>
<protein>
    <recommendedName>
        <fullName evidence="2">PPC domain-containing protein</fullName>
    </recommendedName>
</protein>
<evidence type="ECO:0000259" key="2">
    <source>
        <dbReference type="PROSITE" id="PS51742"/>
    </source>
</evidence>
<dbReference type="InterPro" id="IPR005175">
    <property type="entry name" value="PPC_dom"/>
</dbReference>